<dbReference type="Pfam" id="PF09262">
    <property type="entry name" value="PEX-1N"/>
    <property type="match status" value="1"/>
</dbReference>
<name>A0A813CJY6_9DINO</name>
<dbReference type="EMBL" id="CAJNJA010101052">
    <property type="protein sequence ID" value="CAE7944069.1"/>
    <property type="molecule type" value="Genomic_DNA"/>
</dbReference>
<dbReference type="GO" id="GO:0005777">
    <property type="term" value="C:peroxisome"/>
    <property type="evidence" value="ECO:0007669"/>
    <property type="project" value="InterPro"/>
</dbReference>
<evidence type="ECO:0000256" key="1">
    <source>
        <dbReference type="ARBA" id="ARBA00022741"/>
    </source>
</evidence>
<keyword evidence="5" id="KW-1185">Reference proteome</keyword>
<reference evidence="4" key="1">
    <citation type="submission" date="2021-02" db="EMBL/GenBank/DDBJ databases">
        <authorList>
            <person name="Dougan E. K."/>
            <person name="Rhodes N."/>
            <person name="Thang M."/>
            <person name="Chan C."/>
        </authorList>
    </citation>
    <scope>NUCLEOTIDE SEQUENCE</scope>
</reference>
<dbReference type="AlphaFoldDB" id="A0A813CJY6"/>
<dbReference type="GO" id="GO:0005524">
    <property type="term" value="F:ATP binding"/>
    <property type="evidence" value="ECO:0007669"/>
    <property type="project" value="UniProtKB-KW"/>
</dbReference>
<dbReference type="InterPro" id="IPR029067">
    <property type="entry name" value="CDC48_domain_2-like_sf"/>
</dbReference>
<evidence type="ECO:0000313" key="4">
    <source>
        <dbReference type="EMBL" id="CAE7944069.1"/>
    </source>
</evidence>
<accession>A0A813CJY6</accession>
<dbReference type="GO" id="GO:0007031">
    <property type="term" value="P:peroxisome organization"/>
    <property type="evidence" value="ECO:0007669"/>
    <property type="project" value="InterPro"/>
</dbReference>
<organism evidence="4 5">
    <name type="scientific">Symbiodinium necroappetens</name>
    <dbReference type="NCBI Taxonomy" id="1628268"/>
    <lineage>
        <taxon>Eukaryota</taxon>
        <taxon>Sar</taxon>
        <taxon>Alveolata</taxon>
        <taxon>Dinophyceae</taxon>
        <taxon>Suessiales</taxon>
        <taxon>Symbiodiniaceae</taxon>
        <taxon>Symbiodinium</taxon>
    </lineage>
</organism>
<evidence type="ECO:0000256" key="2">
    <source>
        <dbReference type="ARBA" id="ARBA00022840"/>
    </source>
</evidence>
<feature type="domain" description="Peroxisomal ATPase PEX1 N-terminal C-lobe" evidence="3">
    <location>
        <begin position="90"/>
        <end position="165"/>
    </location>
</feature>
<proteinExistence type="predicted"/>
<keyword evidence="2" id="KW-0067">ATP-binding</keyword>
<dbReference type="InterPro" id="IPR015342">
    <property type="entry name" value="PEX1-N_C-lobe"/>
</dbReference>
<evidence type="ECO:0000259" key="3">
    <source>
        <dbReference type="Pfam" id="PF09262"/>
    </source>
</evidence>
<keyword evidence="1" id="KW-0547">Nucleotide-binding</keyword>
<comment type="caution">
    <text evidence="4">The sequence shown here is derived from an EMBL/GenBank/DDBJ whole genome shotgun (WGS) entry which is preliminary data.</text>
</comment>
<protein>
    <submittedName>
        <fullName evidence="4">Pex1 protein</fullName>
    </submittedName>
</protein>
<evidence type="ECO:0000313" key="5">
    <source>
        <dbReference type="Proteomes" id="UP000601435"/>
    </source>
</evidence>
<dbReference type="Proteomes" id="UP000601435">
    <property type="component" value="Unassembled WGS sequence"/>
</dbReference>
<feature type="non-terminal residue" evidence="4">
    <location>
        <position position="1"/>
    </location>
</feature>
<sequence>MKLVVEFSEKASCYASLHDKDASELFRPPRREFCRTLRLQRADGDVFVGWVGEHSLTPGRLVLSKPFAECLGLEEGEQVDAFPHRAPIATSVMVQPNSIDDWEVVELQASFIEENLLSQVAVLMPGLSFPVWVHGQLVAKLRVDAADSNKSACFVLGRDTELAIESKRRSVDAVPIMGDGTETAAFASFRVMCLDEESSTPAGRVSQEDLDDFCGGGSQSCLAWVMPPDATSTRERRPAASAPGAHLLRLTVDVKVPRGHIALSACLATWARIPCFSVVTVCYCHQVPVFMPHIELVPCYPEHWVNSAVVGSAAREDVCWIRRRFEALIKSCEGIDLADGSVLRLQAERPRAAENVPPEARATSIRSSAGESNLEEVDLYDDLSDIEDIYQRHSDPPIFVDGLGVYEVDLGLDFDVKTQIDSIFPMGAAAKEHWALEENPEVVLVYIRFAVGAARDFRSGPEKPPFTRITAGGLLAGEPRVTIAWEDGDPVRHNVEPLGVMWAAMPIQAPEEWAEVMQLVHAPCQNSIDTTSLFSEPYSSLHRYVEASLGCHLPMPTTDALPSQCPVLPGIVAVVGPPGSGKSRLCQRVLGDLVEEGVLSVQVACSKLGPGRKFKAVQ</sequence>
<dbReference type="Gene3D" id="3.10.330.10">
    <property type="match status" value="1"/>
</dbReference>
<dbReference type="InterPro" id="IPR009010">
    <property type="entry name" value="Asp_de-COase-like_dom_sf"/>
</dbReference>
<dbReference type="SUPFAM" id="SSF54585">
    <property type="entry name" value="Cdc48 domain 2-like"/>
    <property type="match status" value="1"/>
</dbReference>
<dbReference type="OrthoDB" id="424456at2759"/>
<gene>
    <name evidence="4" type="primary">pex1</name>
    <name evidence="4" type="ORF">SNEC2469_LOCUS35248</name>
</gene>
<dbReference type="SUPFAM" id="SSF50692">
    <property type="entry name" value="ADC-like"/>
    <property type="match status" value="1"/>
</dbReference>